<reference evidence="2 3" key="1">
    <citation type="submission" date="2020-08" db="EMBL/GenBank/DDBJ databases">
        <title>Genomic Encyclopedia of Type Strains, Phase III (KMG-III): the genomes of soil and plant-associated and newly described type strains.</title>
        <authorList>
            <person name="Whitman W."/>
        </authorList>
    </citation>
    <scope>NUCLEOTIDE SEQUENCE [LARGE SCALE GENOMIC DNA]</scope>
    <source>
        <strain evidence="2 3">CECT 7247</strain>
    </source>
</reference>
<dbReference type="Proteomes" id="UP000574369">
    <property type="component" value="Unassembled WGS sequence"/>
</dbReference>
<gene>
    <name evidence="2" type="ORF">FHS28_001395</name>
</gene>
<dbReference type="PANTHER" id="PTHR35567:SF1">
    <property type="entry name" value="CONSERVED FUNGAL PROTEIN (AFU_ORTHOLOGUE AFUA_1G14230)"/>
    <property type="match status" value="1"/>
</dbReference>
<dbReference type="PROSITE" id="PS51257">
    <property type="entry name" value="PROKAR_LIPOPROTEIN"/>
    <property type="match status" value="1"/>
</dbReference>
<dbReference type="PANTHER" id="PTHR35567">
    <property type="entry name" value="MALATE DEHYDROGENASE (AFU_ORTHOLOGUE AFUA_2G13800)"/>
    <property type="match status" value="1"/>
</dbReference>
<organism evidence="2 3">
    <name type="scientific">Roseateles terrae</name>
    <dbReference type="NCBI Taxonomy" id="431060"/>
    <lineage>
        <taxon>Bacteria</taxon>
        <taxon>Pseudomonadati</taxon>
        <taxon>Pseudomonadota</taxon>
        <taxon>Betaproteobacteria</taxon>
        <taxon>Burkholderiales</taxon>
        <taxon>Sphaerotilaceae</taxon>
        <taxon>Roseateles</taxon>
    </lineage>
</organism>
<protein>
    <recommendedName>
        <fullName evidence="4">DUF3455 domain-containing protein</fullName>
    </recommendedName>
</protein>
<evidence type="ECO:0000256" key="1">
    <source>
        <dbReference type="SAM" id="SignalP"/>
    </source>
</evidence>
<evidence type="ECO:0000313" key="2">
    <source>
        <dbReference type="EMBL" id="MBB3194010.1"/>
    </source>
</evidence>
<accession>A0ABR6GPG1</accession>
<name>A0ABR6GPG1_9BURK</name>
<dbReference type="RefSeq" id="WP_088449902.1">
    <property type="nucleotide sequence ID" value="NZ_JACHXO010000002.1"/>
</dbReference>
<comment type="caution">
    <text evidence="2">The sequence shown here is derived from an EMBL/GenBank/DDBJ whole genome shotgun (WGS) entry which is preliminary data.</text>
</comment>
<keyword evidence="1" id="KW-0732">Signal</keyword>
<keyword evidence="3" id="KW-1185">Reference proteome</keyword>
<feature type="signal peptide" evidence="1">
    <location>
        <begin position="1"/>
        <end position="37"/>
    </location>
</feature>
<dbReference type="EMBL" id="JACHXO010000002">
    <property type="protein sequence ID" value="MBB3194010.1"/>
    <property type="molecule type" value="Genomic_DNA"/>
</dbReference>
<proteinExistence type="predicted"/>
<feature type="chain" id="PRO_5045439988" description="DUF3455 domain-containing protein" evidence="1">
    <location>
        <begin position="38"/>
        <end position="196"/>
    </location>
</feature>
<dbReference type="Pfam" id="PF11937">
    <property type="entry name" value="DUF3455"/>
    <property type="match status" value="1"/>
</dbReference>
<evidence type="ECO:0000313" key="3">
    <source>
        <dbReference type="Proteomes" id="UP000574369"/>
    </source>
</evidence>
<evidence type="ECO:0008006" key="4">
    <source>
        <dbReference type="Google" id="ProtNLM"/>
    </source>
</evidence>
<sequence length="196" mass="20159">MSTVFPRVTRLATLAAGLAPVLLLGACAMSGSSASKAPAFSQAGLPAPVQVPDGHKVALETVGVGKITYECRAKKDAAGQYEWAFVGPDAGLKDRQGQMVGKYYGPPATWEAKDGSKVTGTQVAVAPASAGSIPLQLVKANPAMGMGAMQGVSYIQRVATQGGVAPQSPCDASTMGQKQVVNYQADYIFWSPLAAK</sequence>
<dbReference type="InterPro" id="IPR021851">
    <property type="entry name" value="DUF3455"/>
</dbReference>